<evidence type="ECO:0000256" key="7">
    <source>
        <dbReference type="ARBA" id="ARBA00025211"/>
    </source>
</evidence>
<dbReference type="GO" id="GO:0005737">
    <property type="term" value="C:cytoplasm"/>
    <property type="evidence" value="ECO:0007669"/>
    <property type="project" value="TreeGrafter"/>
</dbReference>
<keyword evidence="4" id="KW-0677">Repeat</keyword>
<dbReference type="GO" id="GO:0004742">
    <property type="term" value="F:dihydrolipoyllysine-residue acetyltransferase activity"/>
    <property type="evidence" value="ECO:0007669"/>
    <property type="project" value="UniProtKB-UniRule"/>
</dbReference>
<reference evidence="12 13" key="1">
    <citation type="submission" date="2019-12" db="EMBL/GenBank/DDBJ databases">
        <title>Novel species isolated from a subtropical stream in China.</title>
        <authorList>
            <person name="Lu H."/>
        </authorList>
    </citation>
    <scope>NUCLEOTIDE SEQUENCE [LARGE SCALE GENOMIC DNA]</scope>
    <source>
        <strain evidence="12 13">DS3</strain>
    </source>
</reference>
<evidence type="ECO:0000259" key="11">
    <source>
        <dbReference type="PROSITE" id="PS51826"/>
    </source>
</evidence>
<evidence type="ECO:0000259" key="10">
    <source>
        <dbReference type="PROSITE" id="PS50968"/>
    </source>
</evidence>
<dbReference type="InterPro" id="IPR036625">
    <property type="entry name" value="E3-bd_dom_sf"/>
</dbReference>
<dbReference type="InterPro" id="IPR011053">
    <property type="entry name" value="Single_hybrid_motif"/>
</dbReference>
<comment type="cofactor">
    <cofactor evidence="9">
        <name>(R)-lipoate</name>
        <dbReference type="ChEBI" id="CHEBI:83088"/>
    </cofactor>
    <text evidence="9">Binds 1 lipoyl cofactor covalently.</text>
</comment>
<dbReference type="InterPro" id="IPR050743">
    <property type="entry name" value="2-oxoacid_DH_E2_comp"/>
</dbReference>
<protein>
    <recommendedName>
        <fullName evidence="9">Acetyltransferase component of pyruvate dehydrogenase complex</fullName>
        <ecNumber evidence="9">2.3.1.12</ecNumber>
    </recommendedName>
</protein>
<dbReference type="FunFam" id="3.30.559.10:FF:000004">
    <property type="entry name" value="Acetyltransferase component of pyruvate dehydrogenase complex"/>
    <property type="match status" value="1"/>
</dbReference>
<proteinExistence type="inferred from homology"/>
<dbReference type="Gene3D" id="3.30.559.10">
    <property type="entry name" value="Chloramphenicol acetyltransferase-like domain"/>
    <property type="match status" value="1"/>
</dbReference>
<dbReference type="PANTHER" id="PTHR43178:SF2">
    <property type="entry name" value="DIHYDROLIPOYLLYSINE-RESIDUE ACETYLTRANSFERASE COMPONENT OF PYRUVATE DEHYDROGENASE COMPLEX"/>
    <property type="match status" value="1"/>
</dbReference>
<evidence type="ECO:0000313" key="12">
    <source>
        <dbReference type="EMBL" id="MYN01729.1"/>
    </source>
</evidence>
<organism evidence="12 13">
    <name type="scientific">Pseudoduganella guangdongensis</name>
    <dbReference type="NCBI Taxonomy" id="2692179"/>
    <lineage>
        <taxon>Bacteria</taxon>
        <taxon>Pseudomonadati</taxon>
        <taxon>Pseudomonadota</taxon>
        <taxon>Betaproteobacteria</taxon>
        <taxon>Burkholderiales</taxon>
        <taxon>Oxalobacteraceae</taxon>
        <taxon>Telluria group</taxon>
        <taxon>Pseudoduganella</taxon>
    </lineage>
</organism>
<dbReference type="SUPFAM" id="SSF52777">
    <property type="entry name" value="CoA-dependent acyltransferases"/>
    <property type="match status" value="1"/>
</dbReference>
<dbReference type="Gene3D" id="2.40.50.100">
    <property type="match status" value="1"/>
</dbReference>
<dbReference type="InterPro" id="IPR003016">
    <property type="entry name" value="2-oxoA_DH_lipoyl-BS"/>
</dbReference>
<evidence type="ECO:0000256" key="9">
    <source>
        <dbReference type="RuleBase" id="RU361137"/>
    </source>
</evidence>
<comment type="catalytic activity">
    <reaction evidence="8 9">
        <text>N(6)-[(R)-dihydrolipoyl]-L-lysyl-[protein] + acetyl-CoA = N(6)-[(R)-S(8)-acetyldihydrolipoyl]-L-lysyl-[protein] + CoA</text>
        <dbReference type="Rhea" id="RHEA:17017"/>
        <dbReference type="Rhea" id="RHEA-COMP:10475"/>
        <dbReference type="Rhea" id="RHEA-COMP:10478"/>
        <dbReference type="ChEBI" id="CHEBI:57287"/>
        <dbReference type="ChEBI" id="CHEBI:57288"/>
        <dbReference type="ChEBI" id="CHEBI:83100"/>
        <dbReference type="ChEBI" id="CHEBI:83111"/>
        <dbReference type="EC" id="2.3.1.12"/>
    </reaction>
</comment>
<dbReference type="Gene3D" id="4.10.320.10">
    <property type="entry name" value="E3-binding domain"/>
    <property type="match status" value="1"/>
</dbReference>
<dbReference type="InterPro" id="IPR000089">
    <property type="entry name" value="Biotin_lipoyl"/>
</dbReference>
<keyword evidence="3 9" id="KW-0808">Transferase</keyword>
<dbReference type="EC" id="2.3.1.12" evidence="9"/>
<dbReference type="InterPro" id="IPR004167">
    <property type="entry name" value="PSBD"/>
</dbReference>
<dbReference type="PROSITE" id="PS50968">
    <property type="entry name" value="BIOTINYL_LIPOYL"/>
    <property type="match status" value="1"/>
</dbReference>
<evidence type="ECO:0000256" key="2">
    <source>
        <dbReference type="ARBA" id="ARBA00011484"/>
    </source>
</evidence>
<dbReference type="FunFam" id="2.40.50.100:FF:000009">
    <property type="entry name" value="Acetyltransferase component of pyruvate dehydrogenase complex"/>
    <property type="match status" value="1"/>
</dbReference>
<keyword evidence="6 9" id="KW-0012">Acyltransferase</keyword>
<dbReference type="EMBL" id="WWCJ01000004">
    <property type="protein sequence ID" value="MYN01729.1"/>
    <property type="molecule type" value="Genomic_DNA"/>
</dbReference>
<accession>A0A6N9HEB8</accession>
<gene>
    <name evidence="12" type="primary">aceF</name>
    <name evidence="12" type="ORF">GTP41_06410</name>
</gene>
<evidence type="ECO:0000256" key="3">
    <source>
        <dbReference type="ARBA" id="ARBA00022679"/>
    </source>
</evidence>
<dbReference type="GO" id="GO:0006086">
    <property type="term" value="P:pyruvate decarboxylation to acetyl-CoA"/>
    <property type="evidence" value="ECO:0007669"/>
    <property type="project" value="UniProtKB-UniRule"/>
</dbReference>
<name>A0A6N9HEB8_9BURK</name>
<dbReference type="Pfam" id="PF00364">
    <property type="entry name" value="Biotin_lipoyl"/>
    <property type="match status" value="1"/>
</dbReference>
<feature type="domain" description="Lipoyl-binding" evidence="10">
    <location>
        <begin position="3"/>
        <end position="77"/>
    </location>
</feature>
<comment type="subunit">
    <text evidence="2 9">Forms a 24-polypeptide structural core with octahedral symmetry.</text>
</comment>
<dbReference type="GO" id="GO:0031405">
    <property type="term" value="F:lipoic acid binding"/>
    <property type="evidence" value="ECO:0007669"/>
    <property type="project" value="TreeGrafter"/>
</dbReference>
<comment type="similarity">
    <text evidence="1 9">Belongs to the 2-oxoacid dehydrogenase family.</text>
</comment>
<dbReference type="SUPFAM" id="SSF47005">
    <property type="entry name" value="Peripheral subunit-binding domain of 2-oxo acid dehydrogenase complex"/>
    <property type="match status" value="1"/>
</dbReference>
<comment type="function">
    <text evidence="7">The pyruvate dehydrogenase complex catalyzes the overall conversion of pyruvate to acetyl-CoA and CO(2). It contains multiple copies of three enzymatic components: pyruvate dehydrogenase (E1), dihydrolipoamide acetyltransferase (E2) and lipoamide dehydrogenase (E3).</text>
</comment>
<dbReference type="PROSITE" id="PS00189">
    <property type="entry name" value="LIPOYL"/>
    <property type="match status" value="1"/>
</dbReference>
<evidence type="ECO:0000256" key="6">
    <source>
        <dbReference type="ARBA" id="ARBA00023315"/>
    </source>
</evidence>
<dbReference type="RefSeq" id="WP_161024741.1">
    <property type="nucleotide sequence ID" value="NZ_WWCJ01000004.1"/>
</dbReference>
<dbReference type="AlphaFoldDB" id="A0A6N9HEB8"/>
<dbReference type="SUPFAM" id="SSF51230">
    <property type="entry name" value="Single hybrid motif"/>
    <property type="match status" value="1"/>
</dbReference>
<dbReference type="InterPro" id="IPR001078">
    <property type="entry name" value="2-oxoacid_DH_actylTfrase"/>
</dbReference>
<feature type="domain" description="Peripheral subunit-binding (PSBD)" evidence="11">
    <location>
        <begin position="130"/>
        <end position="167"/>
    </location>
</feature>
<dbReference type="Pfam" id="PF00198">
    <property type="entry name" value="2-oxoacid_dh"/>
    <property type="match status" value="1"/>
</dbReference>
<evidence type="ECO:0000256" key="5">
    <source>
        <dbReference type="ARBA" id="ARBA00022823"/>
    </source>
</evidence>
<comment type="caution">
    <text evidence="12">The sequence shown here is derived from an EMBL/GenBank/DDBJ whole genome shotgun (WGS) entry which is preliminary data.</text>
</comment>
<dbReference type="Pfam" id="PF02817">
    <property type="entry name" value="E3_binding"/>
    <property type="match status" value="1"/>
</dbReference>
<evidence type="ECO:0000256" key="4">
    <source>
        <dbReference type="ARBA" id="ARBA00022737"/>
    </source>
</evidence>
<evidence type="ECO:0000256" key="1">
    <source>
        <dbReference type="ARBA" id="ARBA00007317"/>
    </source>
</evidence>
<dbReference type="Proteomes" id="UP000448575">
    <property type="component" value="Unassembled WGS sequence"/>
</dbReference>
<dbReference type="PROSITE" id="PS51826">
    <property type="entry name" value="PSBD"/>
    <property type="match status" value="1"/>
</dbReference>
<dbReference type="GO" id="GO:0045254">
    <property type="term" value="C:pyruvate dehydrogenase complex"/>
    <property type="evidence" value="ECO:0007669"/>
    <property type="project" value="UniProtKB-UniRule"/>
</dbReference>
<keyword evidence="13" id="KW-1185">Reference proteome</keyword>
<dbReference type="PANTHER" id="PTHR43178">
    <property type="entry name" value="DIHYDROLIPOAMIDE ACETYLTRANSFERASE COMPONENT OF PYRUVATE DEHYDROGENASE COMPLEX"/>
    <property type="match status" value="1"/>
</dbReference>
<evidence type="ECO:0000256" key="8">
    <source>
        <dbReference type="ARBA" id="ARBA00048370"/>
    </source>
</evidence>
<dbReference type="NCBIfam" id="TIGR01348">
    <property type="entry name" value="PDHac_trf_long"/>
    <property type="match status" value="1"/>
</dbReference>
<dbReference type="InterPro" id="IPR023213">
    <property type="entry name" value="CAT-like_dom_sf"/>
</dbReference>
<keyword evidence="5 9" id="KW-0450">Lipoyl</keyword>
<sequence length="437" mass="45324">MSMVEVKVPDIGDFKEVEVIELMVKVGDTIKVDQSLLTVESDKASMEIPSSQAGVVKEIKVKVGDKVAEGSLVLIVDAVGGAAPAAAPSAAASAPAPAPAAAPAAAPSSSTAAAAPAAASAPAVNGKLAHASPSVRKFARELGVDVARVGGTGPKGRVTQLDVQNYVKGIVSGAVAAPNAAPAAAGGGAGLNLLPWPSLDFSKFGETELSPLPRIKKISGPNLHRNWVMIPHVTQFEDADITDLEQFRVDSNNANAKNKDATKLTMLAFVIKASVTALKKFPTFNSSLDEKGENLILKKYYNIGFAADTPQGLVVPVVKNADQKSVTQIAKEMGELSLAAREGKLKPTDMQGACFTISSLGGIGGTAFTPIVNAPEVAILGLSKSSMKPVWDGKQFVPRLMLPLSLSYDHRVVDGASGARFAAYLAEVLADMRKILL</sequence>
<dbReference type="InterPro" id="IPR006256">
    <property type="entry name" value="AcTrfase_Pyrv_DH_cplx"/>
</dbReference>
<evidence type="ECO:0000313" key="13">
    <source>
        <dbReference type="Proteomes" id="UP000448575"/>
    </source>
</evidence>
<dbReference type="CDD" id="cd06849">
    <property type="entry name" value="lipoyl_domain"/>
    <property type="match status" value="1"/>
</dbReference>